<reference evidence="2" key="1">
    <citation type="journal article" date="2023" name="Mol. Phylogenet. Evol.">
        <title>Genome-scale phylogeny and comparative genomics of the fungal order Sordariales.</title>
        <authorList>
            <person name="Hensen N."/>
            <person name="Bonometti L."/>
            <person name="Westerberg I."/>
            <person name="Brannstrom I.O."/>
            <person name="Guillou S."/>
            <person name="Cros-Aarteil S."/>
            <person name="Calhoun S."/>
            <person name="Haridas S."/>
            <person name="Kuo A."/>
            <person name="Mondo S."/>
            <person name="Pangilinan J."/>
            <person name="Riley R."/>
            <person name="LaButti K."/>
            <person name="Andreopoulos B."/>
            <person name="Lipzen A."/>
            <person name="Chen C."/>
            <person name="Yan M."/>
            <person name="Daum C."/>
            <person name="Ng V."/>
            <person name="Clum A."/>
            <person name="Steindorff A."/>
            <person name="Ohm R.A."/>
            <person name="Martin F."/>
            <person name="Silar P."/>
            <person name="Natvig D.O."/>
            <person name="Lalanne C."/>
            <person name="Gautier V."/>
            <person name="Ament-Velasquez S.L."/>
            <person name="Kruys A."/>
            <person name="Hutchinson M.I."/>
            <person name="Powell A.J."/>
            <person name="Barry K."/>
            <person name="Miller A.N."/>
            <person name="Grigoriev I.V."/>
            <person name="Debuchy R."/>
            <person name="Gladieux P."/>
            <person name="Hiltunen Thoren M."/>
            <person name="Johannesson H."/>
        </authorList>
    </citation>
    <scope>NUCLEOTIDE SEQUENCE</scope>
    <source>
        <strain evidence="2">CBS 232.78</strain>
    </source>
</reference>
<keyword evidence="3" id="KW-1185">Reference proteome</keyword>
<feature type="chain" id="PRO_5042160874" description="Serine protease" evidence="1">
    <location>
        <begin position="22"/>
        <end position="258"/>
    </location>
</feature>
<dbReference type="Gene3D" id="2.40.10.10">
    <property type="entry name" value="Trypsin-like serine proteases"/>
    <property type="match status" value="2"/>
</dbReference>
<evidence type="ECO:0000313" key="3">
    <source>
        <dbReference type="Proteomes" id="UP001285441"/>
    </source>
</evidence>
<dbReference type="InterPro" id="IPR009003">
    <property type="entry name" value="Peptidase_S1_PA"/>
</dbReference>
<organism evidence="2 3">
    <name type="scientific">Podospora didyma</name>
    <dbReference type="NCBI Taxonomy" id="330526"/>
    <lineage>
        <taxon>Eukaryota</taxon>
        <taxon>Fungi</taxon>
        <taxon>Dikarya</taxon>
        <taxon>Ascomycota</taxon>
        <taxon>Pezizomycotina</taxon>
        <taxon>Sordariomycetes</taxon>
        <taxon>Sordariomycetidae</taxon>
        <taxon>Sordariales</taxon>
        <taxon>Podosporaceae</taxon>
        <taxon>Podospora</taxon>
    </lineage>
</organism>
<gene>
    <name evidence="2" type="ORF">B0H63DRAFT_445129</name>
</gene>
<dbReference type="EMBL" id="JAULSW010000001">
    <property type="protein sequence ID" value="KAK3395063.1"/>
    <property type="molecule type" value="Genomic_DNA"/>
</dbReference>
<proteinExistence type="predicted"/>
<name>A0AAE0U8M0_9PEZI</name>
<dbReference type="Proteomes" id="UP001285441">
    <property type="component" value="Unassembled WGS sequence"/>
</dbReference>
<accession>A0AAE0U8M0</accession>
<evidence type="ECO:0000256" key="1">
    <source>
        <dbReference type="SAM" id="SignalP"/>
    </source>
</evidence>
<dbReference type="SUPFAM" id="SSF50494">
    <property type="entry name" value="Trypsin-like serine proteases"/>
    <property type="match status" value="1"/>
</dbReference>
<comment type="caution">
    <text evidence="2">The sequence shown here is derived from an EMBL/GenBank/DDBJ whole genome shotgun (WGS) entry which is preliminary data.</text>
</comment>
<protein>
    <recommendedName>
        <fullName evidence="4">Serine protease</fullName>
    </recommendedName>
</protein>
<feature type="signal peptide" evidence="1">
    <location>
        <begin position="1"/>
        <end position="21"/>
    </location>
</feature>
<dbReference type="InterPro" id="IPR043504">
    <property type="entry name" value="Peptidase_S1_PA_chymotrypsin"/>
</dbReference>
<evidence type="ECO:0008006" key="4">
    <source>
        <dbReference type="Google" id="ProtNLM"/>
    </source>
</evidence>
<sequence length="258" mass="28115">MVQLSLATASAVLSFCSRVFAAAVDKTAKLRRLGPGQARHHWRSGQTSAVARHCLPVLGHGQDHMEHKNPLLGHARGPRHILTIRHCVPQSGSGITMRFAPSYYDGERLGGSSIMSVIYPTTGFHHAWCTTAFDMVIMITADRIGDTRCYLGVKVPQNNQPNPAMFYHYRYPVELASGQRPYRQEGISAWAISYCEQGGPMTNDIDAAGGQSGGPPWLNENGNRSVYGVLARTGDTVSTSANGPRLLDMYNSARASFP</sequence>
<dbReference type="AlphaFoldDB" id="A0AAE0U8M0"/>
<reference evidence="2" key="2">
    <citation type="submission" date="2023-06" db="EMBL/GenBank/DDBJ databases">
        <authorList>
            <consortium name="Lawrence Berkeley National Laboratory"/>
            <person name="Haridas S."/>
            <person name="Hensen N."/>
            <person name="Bonometti L."/>
            <person name="Westerberg I."/>
            <person name="Brannstrom I.O."/>
            <person name="Guillou S."/>
            <person name="Cros-Aarteil S."/>
            <person name="Calhoun S."/>
            <person name="Kuo A."/>
            <person name="Mondo S."/>
            <person name="Pangilinan J."/>
            <person name="Riley R."/>
            <person name="LaButti K."/>
            <person name="Andreopoulos B."/>
            <person name="Lipzen A."/>
            <person name="Chen C."/>
            <person name="Yanf M."/>
            <person name="Daum C."/>
            <person name="Ng V."/>
            <person name="Clum A."/>
            <person name="Steindorff A."/>
            <person name="Ohm R."/>
            <person name="Martin F."/>
            <person name="Silar P."/>
            <person name="Natvig D."/>
            <person name="Lalanne C."/>
            <person name="Gautier V."/>
            <person name="Ament-velasquez S.L."/>
            <person name="Kruys A."/>
            <person name="Hutchinson M.I."/>
            <person name="Powell A.J."/>
            <person name="Barry K."/>
            <person name="Miller A.N."/>
            <person name="Grigoriev I.V."/>
            <person name="Debuchy R."/>
            <person name="Gladieux P."/>
            <person name="Thoren M.H."/>
            <person name="Johannesson H."/>
        </authorList>
    </citation>
    <scope>NUCLEOTIDE SEQUENCE</scope>
    <source>
        <strain evidence="2">CBS 232.78</strain>
    </source>
</reference>
<keyword evidence="1" id="KW-0732">Signal</keyword>
<evidence type="ECO:0000313" key="2">
    <source>
        <dbReference type="EMBL" id="KAK3395063.1"/>
    </source>
</evidence>